<sequence length="841" mass="91296">MPEIPAITKTETESTFDEAAVRSHIEMLNQLASGLAGKFVVSTFFANTTGEDRAGGVISHHPVGDVDGMVEAVMSHSSTPNANCYICPNLMRPTLERGKKGSECDVLAVLALVADLDDDTGRSGTMPIDPSYVVESSPGNYQCFLLLDQPIPPAEAKALARALKVAANADHCTVDMSHVWRVPGGLNWPNAKKLARGRAPEPVAVTIAEPWDGSLIGVDELRATLEPWTGKESASGQLVTLGELPSLRDVTVSETSAALLSANDVGDRSEHAARVAEQLAFDGLTAEQACVVFLAATGDWFERYESKDASKDFSRLWAKFGVHHAVERAVGDAAASGMIAKASRKIATPTAANDNTPKPDIAPVRPVDPWLQRKHPPMPDGLLPSAIEEFARSQAEIMGVDPGGLAVSALAVCAAAIPDSITIKVKRYDDWQESARIWAALIGNPSAKKSPIINAASRPLRAIDEKLVREYLDEKRKYDALGKDAKAETYPPKQIRVRIEDVTIEATQEILRDSTQGVLLVRDELSGWFGSMEKYGSGKGAAADRSFWLQSFNGGSYSVNRVGRGVVAIDNLSVSMLGGIQPEPIRKIATDAADDGLLQRLFPIVLGPSSVGVDAPPAAAVGEYSGLVQRLHTLQRPMLGGMSEVPLKFDAAGQALRQELSEKHHEMQASWEIINKKLAAHIGKYDGLFARLCVLWHCIESTSARPASVIPFDTTNRVAEFLHEFLFPHALAFYSNVLGLSDGHDALLATAGWILAHQPEKLTVRDVRRGDRTMREMDDEEAAEVLRKLDAMAWIDPIPQVRRDSVAYSVNPEVYLEFEHRAQQEKTRRARVRDLIASSSS</sequence>
<dbReference type="Proteomes" id="UP000533724">
    <property type="component" value="Unassembled WGS sequence"/>
</dbReference>
<dbReference type="Pfam" id="PF16793">
    <property type="entry name" value="RepB_primase"/>
    <property type="match status" value="1"/>
</dbReference>
<gene>
    <name evidence="2" type="ORF">GGE15_000647</name>
</gene>
<name>A0A7W6UHJ3_9HYPH</name>
<evidence type="ECO:0000313" key="2">
    <source>
        <dbReference type="EMBL" id="MBB4437416.1"/>
    </source>
</evidence>
<dbReference type="EMBL" id="JACIHI010000001">
    <property type="protein sequence ID" value="MBB4437416.1"/>
    <property type="molecule type" value="Genomic_DNA"/>
</dbReference>
<evidence type="ECO:0000313" key="3">
    <source>
        <dbReference type="Proteomes" id="UP000533724"/>
    </source>
</evidence>
<dbReference type="Pfam" id="PF13148">
    <property type="entry name" value="DUF3987"/>
    <property type="match status" value="1"/>
</dbReference>
<accession>A0A7W6UHJ3</accession>
<comment type="caution">
    <text evidence="2">The sequence shown here is derived from an EMBL/GenBank/DDBJ whole genome shotgun (WGS) entry which is preliminary data.</text>
</comment>
<evidence type="ECO:0000259" key="1">
    <source>
        <dbReference type="Pfam" id="PF16793"/>
    </source>
</evidence>
<organism evidence="2 3">
    <name type="scientific">Rhizobium esperanzae</name>
    <dbReference type="NCBI Taxonomy" id="1967781"/>
    <lineage>
        <taxon>Bacteria</taxon>
        <taxon>Pseudomonadati</taxon>
        <taxon>Pseudomonadota</taxon>
        <taxon>Alphaproteobacteria</taxon>
        <taxon>Hyphomicrobiales</taxon>
        <taxon>Rhizobiaceae</taxon>
        <taxon>Rhizobium/Agrobacterium group</taxon>
        <taxon>Rhizobium</taxon>
    </lineage>
</organism>
<dbReference type="Gene3D" id="3.30.70.1790">
    <property type="entry name" value="RepB DNA-primase, N-terminal domain"/>
    <property type="match status" value="1"/>
</dbReference>
<dbReference type="InterPro" id="IPR039459">
    <property type="entry name" value="RepB-like_DNA_primase_dom"/>
</dbReference>
<feature type="domain" description="RepB-like DNA primase" evidence="1">
    <location>
        <begin position="128"/>
        <end position="189"/>
    </location>
</feature>
<protein>
    <recommendedName>
        <fullName evidence="1">RepB-like DNA primase domain-containing protein</fullName>
    </recommendedName>
</protein>
<dbReference type="InterPro" id="IPR025048">
    <property type="entry name" value="DUF3987"/>
</dbReference>
<dbReference type="AlphaFoldDB" id="A0A7W6UHJ3"/>
<proteinExistence type="predicted"/>
<reference evidence="2 3" key="1">
    <citation type="submission" date="2020-08" db="EMBL/GenBank/DDBJ databases">
        <title>Genomic Encyclopedia of Type Strains, Phase IV (KMG-V): Genome sequencing to study the core and pangenomes of soil and plant-associated prokaryotes.</title>
        <authorList>
            <person name="Whitman W."/>
        </authorList>
    </citation>
    <scope>NUCLEOTIDE SEQUENCE [LARGE SCALE GENOMIC DNA]</scope>
    <source>
        <strain evidence="2 3">SEMIA 414</strain>
    </source>
</reference>